<feature type="domain" description="Beta-ketoacyl-[acyl-carrier-protein] synthase III N-terminal" evidence="4">
    <location>
        <begin position="111"/>
        <end position="192"/>
    </location>
</feature>
<dbReference type="RefSeq" id="WP_035381463.1">
    <property type="nucleotide sequence ID" value="NZ_AZQP01000057.1"/>
</dbReference>
<sequence length="342" mass="37828">MRKHVGIVGVGIYIPDKYMTAKDVSEATGGVWTEDAVIKKLGFTKKPIPGEDDGTQEMGVKAALNCLKENNIDPMEIDLIISIGEEWKEYPLTTSAIYIQEKIGARNAYAFDLQQRCCTCITAMKVAKDMMLSDDSINTALIVGGYRNGDFIDYKNSRVSFMYNLGAGGGALVLKKNSGKNELLESAIMTDGSFARDVGVRYGGTVNPINRENVDYAYKSLDVFDVEGMKQRLNEKSTPNFLKVIRDSLKKSGYSQEDLDYLAILHFKYSAHLYMLNELGLDESKSVYLSEYGHIGQIDQILSLKLGLEQGKIKDGDIVVMVGAGIGYAWAANTIKWGKVEK</sequence>
<evidence type="ECO:0000256" key="1">
    <source>
        <dbReference type="ARBA" id="ARBA00022679"/>
    </source>
</evidence>
<organism evidence="5 6">
    <name type="scientific">Fervidicella metallireducens AeB</name>
    <dbReference type="NCBI Taxonomy" id="1403537"/>
    <lineage>
        <taxon>Bacteria</taxon>
        <taxon>Bacillati</taxon>
        <taxon>Bacillota</taxon>
        <taxon>Clostridia</taxon>
        <taxon>Eubacteriales</taxon>
        <taxon>Clostridiaceae</taxon>
        <taxon>Fervidicella</taxon>
    </lineage>
</organism>
<evidence type="ECO:0000256" key="2">
    <source>
        <dbReference type="ARBA" id="ARBA00023315"/>
    </source>
</evidence>
<dbReference type="AlphaFoldDB" id="A0A017RS09"/>
<dbReference type="GO" id="GO:0044550">
    <property type="term" value="P:secondary metabolite biosynthetic process"/>
    <property type="evidence" value="ECO:0007669"/>
    <property type="project" value="TreeGrafter"/>
</dbReference>
<dbReference type="SUPFAM" id="SSF53901">
    <property type="entry name" value="Thiolase-like"/>
    <property type="match status" value="1"/>
</dbReference>
<dbReference type="NCBIfam" id="NF005308">
    <property type="entry name" value="PRK06840.1"/>
    <property type="match status" value="1"/>
</dbReference>
<dbReference type="Gene3D" id="3.40.47.10">
    <property type="match status" value="1"/>
</dbReference>
<keyword evidence="2" id="KW-0012">Acyltransferase</keyword>
<dbReference type="InterPro" id="IPR013747">
    <property type="entry name" value="ACP_syn_III_C"/>
</dbReference>
<dbReference type="InterPro" id="IPR013751">
    <property type="entry name" value="ACP_syn_III_N"/>
</dbReference>
<evidence type="ECO:0000259" key="4">
    <source>
        <dbReference type="Pfam" id="PF08545"/>
    </source>
</evidence>
<evidence type="ECO:0000259" key="3">
    <source>
        <dbReference type="Pfam" id="PF08541"/>
    </source>
</evidence>
<dbReference type="STRING" id="1403537.Q428_13365"/>
<dbReference type="GO" id="GO:0004315">
    <property type="term" value="F:3-oxoacyl-[acyl-carrier-protein] synthase activity"/>
    <property type="evidence" value="ECO:0007669"/>
    <property type="project" value="InterPro"/>
</dbReference>
<dbReference type="Proteomes" id="UP000019681">
    <property type="component" value="Unassembled WGS sequence"/>
</dbReference>
<dbReference type="PANTHER" id="PTHR34069">
    <property type="entry name" value="3-OXOACYL-[ACYL-CARRIER-PROTEIN] SYNTHASE 3"/>
    <property type="match status" value="1"/>
</dbReference>
<reference evidence="5 6" key="1">
    <citation type="journal article" date="2014" name="Genome Announc.">
        <title>Draft Genome Sequence of Fervidicella metallireducens Strain AeBT, an Iron-Reducing Thermoanaerobe from the Great Artesian Basin.</title>
        <authorList>
            <person name="Patel B.K."/>
        </authorList>
    </citation>
    <scope>NUCLEOTIDE SEQUENCE [LARGE SCALE GENOMIC DNA]</scope>
    <source>
        <strain evidence="5 6">AeB</strain>
    </source>
</reference>
<protein>
    <recommendedName>
        <fullName evidence="7">3-oxoacyl-ACP synthase</fullName>
    </recommendedName>
</protein>
<dbReference type="CDD" id="cd00827">
    <property type="entry name" value="init_cond_enzymes"/>
    <property type="match status" value="1"/>
</dbReference>
<dbReference type="GO" id="GO:0006633">
    <property type="term" value="P:fatty acid biosynthetic process"/>
    <property type="evidence" value="ECO:0007669"/>
    <property type="project" value="InterPro"/>
</dbReference>
<feature type="domain" description="Beta-ketoacyl-[acyl-carrier-protein] synthase III C-terminal" evidence="3">
    <location>
        <begin position="249"/>
        <end position="337"/>
    </location>
</feature>
<keyword evidence="1" id="KW-0808">Transferase</keyword>
<evidence type="ECO:0000313" key="5">
    <source>
        <dbReference type="EMBL" id="EYE87427.1"/>
    </source>
</evidence>
<evidence type="ECO:0008006" key="7">
    <source>
        <dbReference type="Google" id="ProtNLM"/>
    </source>
</evidence>
<accession>A0A017RS09</accession>
<dbReference type="InterPro" id="IPR016039">
    <property type="entry name" value="Thiolase-like"/>
</dbReference>
<keyword evidence="6" id="KW-1185">Reference proteome</keyword>
<proteinExistence type="predicted"/>
<evidence type="ECO:0000313" key="6">
    <source>
        <dbReference type="Proteomes" id="UP000019681"/>
    </source>
</evidence>
<comment type="caution">
    <text evidence="5">The sequence shown here is derived from an EMBL/GenBank/DDBJ whole genome shotgun (WGS) entry which is preliminary data.</text>
</comment>
<dbReference type="Pfam" id="PF08545">
    <property type="entry name" value="ACP_syn_III"/>
    <property type="match status" value="1"/>
</dbReference>
<name>A0A017RS09_9CLOT</name>
<dbReference type="EMBL" id="AZQP01000057">
    <property type="protein sequence ID" value="EYE87427.1"/>
    <property type="molecule type" value="Genomic_DNA"/>
</dbReference>
<dbReference type="Pfam" id="PF08541">
    <property type="entry name" value="ACP_syn_III_C"/>
    <property type="match status" value="1"/>
</dbReference>
<dbReference type="OrthoDB" id="9786707at2"/>
<dbReference type="PANTHER" id="PTHR34069:SF2">
    <property type="entry name" value="BETA-KETOACYL-[ACYL-CARRIER-PROTEIN] SYNTHASE III"/>
    <property type="match status" value="1"/>
</dbReference>
<gene>
    <name evidence="5" type="ORF">Q428_13365</name>
</gene>